<dbReference type="PANTHER" id="PTHR21660">
    <property type="entry name" value="THIOESTERASE SUPERFAMILY MEMBER-RELATED"/>
    <property type="match status" value="1"/>
</dbReference>
<dbReference type="Gene3D" id="3.10.129.10">
    <property type="entry name" value="Hotdog Thioesterase"/>
    <property type="match status" value="1"/>
</dbReference>
<dbReference type="GO" id="GO:0047617">
    <property type="term" value="F:fatty acyl-CoA hydrolase activity"/>
    <property type="evidence" value="ECO:0007669"/>
    <property type="project" value="InterPro"/>
</dbReference>
<dbReference type="InterPro" id="IPR029069">
    <property type="entry name" value="HotDog_dom_sf"/>
</dbReference>
<dbReference type="PANTHER" id="PTHR21660:SF1">
    <property type="entry name" value="ACYL-COENZYME A THIOESTERASE 13"/>
    <property type="match status" value="1"/>
</dbReference>
<comment type="similarity">
    <text evidence="1">Belongs to the thioesterase PaaI family.</text>
</comment>
<evidence type="ECO:0000256" key="2">
    <source>
        <dbReference type="ARBA" id="ARBA00022801"/>
    </source>
</evidence>
<evidence type="ECO:0000313" key="5">
    <source>
        <dbReference type="Proteomes" id="UP000235803"/>
    </source>
</evidence>
<reference evidence="4 5" key="1">
    <citation type="submission" date="2018-01" db="EMBL/GenBank/DDBJ databases">
        <title>Halomonas endophytica sp. nov., isolated from storage liquid in the stems of Populus euphratica.</title>
        <authorList>
            <person name="Chen C."/>
        </authorList>
    </citation>
    <scope>NUCLEOTIDE SEQUENCE [LARGE SCALE GENOMIC DNA]</scope>
    <source>
        <strain evidence="4 5">MC28</strain>
    </source>
</reference>
<dbReference type="NCBIfam" id="TIGR00369">
    <property type="entry name" value="unchar_dom_1"/>
    <property type="match status" value="1"/>
</dbReference>
<dbReference type="AlphaFoldDB" id="A0A2N7TZS0"/>
<dbReference type="EMBL" id="PNRF01000033">
    <property type="protein sequence ID" value="PMR73684.1"/>
    <property type="molecule type" value="Genomic_DNA"/>
</dbReference>
<dbReference type="InterPro" id="IPR039298">
    <property type="entry name" value="ACOT13"/>
</dbReference>
<dbReference type="SUPFAM" id="SSF54637">
    <property type="entry name" value="Thioesterase/thiol ester dehydrase-isomerase"/>
    <property type="match status" value="1"/>
</dbReference>
<dbReference type="Pfam" id="PF03061">
    <property type="entry name" value="4HBT"/>
    <property type="match status" value="1"/>
</dbReference>
<dbReference type="Proteomes" id="UP000235803">
    <property type="component" value="Unassembled WGS sequence"/>
</dbReference>
<protein>
    <submittedName>
        <fullName evidence="4">ABC transporter substrate-binding protein</fullName>
    </submittedName>
</protein>
<dbReference type="InterPro" id="IPR003736">
    <property type="entry name" value="PAAI_dom"/>
</dbReference>
<proteinExistence type="inferred from homology"/>
<evidence type="ECO:0000256" key="1">
    <source>
        <dbReference type="ARBA" id="ARBA00008324"/>
    </source>
</evidence>
<feature type="domain" description="Thioesterase" evidence="3">
    <location>
        <begin position="40"/>
        <end position="115"/>
    </location>
</feature>
<organism evidence="4 5">
    <name type="scientific">Billgrantia endophytica</name>
    <dbReference type="NCBI Taxonomy" id="2033802"/>
    <lineage>
        <taxon>Bacteria</taxon>
        <taxon>Pseudomonadati</taxon>
        <taxon>Pseudomonadota</taxon>
        <taxon>Gammaproteobacteria</taxon>
        <taxon>Oceanospirillales</taxon>
        <taxon>Halomonadaceae</taxon>
        <taxon>Billgrantia</taxon>
    </lineage>
</organism>
<dbReference type="InterPro" id="IPR006683">
    <property type="entry name" value="Thioestr_dom"/>
</dbReference>
<dbReference type="OrthoDB" id="3477511at2"/>
<accession>A0A2N7TZS0</accession>
<keyword evidence="2" id="KW-0378">Hydrolase</keyword>
<dbReference type="CDD" id="cd03443">
    <property type="entry name" value="PaaI_thioesterase"/>
    <property type="match status" value="1"/>
</dbReference>
<dbReference type="RefSeq" id="WP_102654517.1">
    <property type="nucleotide sequence ID" value="NZ_PNRF01000033.1"/>
</dbReference>
<keyword evidence="5" id="KW-1185">Reference proteome</keyword>
<gene>
    <name evidence="4" type="ORF">C1H69_16675</name>
</gene>
<comment type="caution">
    <text evidence="4">The sequence shown here is derived from an EMBL/GenBank/DDBJ whole genome shotgun (WGS) entry which is preliminary data.</text>
</comment>
<evidence type="ECO:0000259" key="3">
    <source>
        <dbReference type="Pfam" id="PF03061"/>
    </source>
</evidence>
<evidence type="ECO:0000313" key="4">
    <source>
        <dbReference type="EMBL" id="PMR73684.1"/>
    </source>
</evidence>
<name>A0A2N7TZS0_9GAMM</name>
<sequence length="134" mass="14544">MDLNVLHNPFIDMLGARLVEWEPGSCTWQLEIAAHHTNTQGSLHGGVIATLLDVACGYSGFCPEQGRLEHRAATLSLSIQYLAKSHHGVLLAKGRRIGGGRRVFFAEAKLLAGEQLIATASGSFRRHQLSIDEA</sequence>